<evidence type="ECO:0000256" key="4">
    <source>
        <dbReference type="HAMAP-Rule" id="MF_00171"/>
    </source>
</evidence>
<evidence type="ECO:0000256" key="1">
    <source>
        <dbReference type="ARBA" id="ARBA00009375"/>
    </source>
</evidence>
<accession>A0AA34WHV4</accession>
<evidence type="ECO:0000313" key="9">
    <source>
        <dbReference type="EMBL" id="AEB41463.1"/>
    </source>
</evidence>
<evidence type="ECO:0000259" key="8">
    <source>
        <dbReference type="Pfam" id="PF01416"/>
    </source>
</evidence>
<dbReference type="PIRSF" id="PIRSF001430">
    <property type="entry name" value="tRNA_psdUrid_synth"/>
    <property type="match status" value="1"/>
</dbReference>
<dbReference type="KEGG" id="cpm:G5S_0478"/>
<organism evidence="9 10">
    <name type="scientific">Chlamydia pecorum (strain ATCC VR-628 / DSM 29919 / E58)</name>
    <name type="common">Chlamydophila pecorum</name>
    <dbReference type="NCBI Taxonomy" id="331635"/>
    <lineage>
        <taxon>Bacteria</taxon>
        <taxon>Pseudomonadati</taxon>
        <taxon>Chlamydiota</taxon>
        <taxon>Chlamydiia</taxon>
        <taxon>Chlamydiales</taxon>
        <taxon>Chlamydiaceae</taxon>
        <taxon>Chlamydia/Chlamydophila group</taxon>
        <taxon>Chlamydia</taxon>
    </lineage>
</organism>
<evidence type="ECO:0000313" key="10">
    <source>
        <dbReference type="Proteomes" id="UP000008305"/>
    </source>
</evidence>
<reference evidence="9 10" key="1">
    <citation type="journal article" date="2011" name="J. Bacteriol.">
        <title>Genome sequence of the obligate intracellular animal pathogen Chlamydia pecorum E58.</title>
        <authorList>
            <person name="Mojica S."/>
            <person name="Huot Creasy H."/>
            <person name="Daugherty S."/>
            <person name="Read T.D."/>
            <person name="Kim T."/>
            <person name="Kaltenboeck B."/>
            <person name="Bavoil P."/>
            <person name="Myers G.S."/>
        </authorList>
    </citation>
    <scope>NUCLEOTIDE SEQUENCE [LARGE SCALE GENOMIC DNA]</scope>
    <source>
        <strain evidence="9 10">E58</strain>
    </source>
</reference>
<comment type="function">
    <text evidence="4">Formation of pseudouridine at positions 38, 39 and 40 in the anticodon stem and loop of transfer RNAs.</text>
</comment>
<dbReference type="InterPro" id="IPR020094">
    <property type="entry name" value="TruA/RsuA/RluB/E/F_N"/>
</dbReference>
<comment type="caution">
    <text evidence="4">Lacks conserved residue(s) required for the propagation of feature annotation.</text>
</comment>
<comment type="catalytic activity">
    <reaction evidence="4 7">
        <text>uridine(38/39/40) in tRNA = pseudouridine(38/39/40) in tRNA</text>
        <dbReference type="Rhea" id="RHEA:22376"/>
        <dbReference type="Rhea" id="RHEA-COMP:10085"/>
        <dbReference type="Rhea" id="RHEA-COMP:10087"/>
        <dbReference type="ChEBI" id="CHEBI:65314"/>
        <dbReference type="ChEBI" id="CHEBI:65315"/>
        <dbReference type="EC" id="5.4.99.12"/>
    </reaction>
</comment>
<dbReference type="PANTHER" id="PTHR11142">
    <property type="entry name" value="PSEUDOURIDYLATE SYNTHASE"/>
    <property type="match status" value="1"/>
</dbReference>
<dbReference type="InterPro" id="IPR020097">
    <property type="entry name" value="PsdUridine_synth_TruA_a/b_dom"/>
</dbReference>
<dbReference type="Gene3D" id="3.30.70.580">
    <property type="entry name" value="Pseudouridine synthase I, catalytic domain, N-terminal subdomain"/>
    <property type="match status" value="1"/>
</dbReference>
<dbReference type="NCBIfam" id="TIGR00071">
    <property type="entry name" value="hisT_truA"/>
    <property type="match status" value="1"/>
</dbReference>
<dbReference type="GO" id="GO:0003723">
    <property type="term" value="F:RNA binding"/>
    <property type="evidence" value="ECO:0007669"/>
    <property type="project" value="InterPro"/>
</dbReference>
<dbReference type="EC" id="5.4.99.12" evidence="4"/>
<keyword evidence="9" id="KW-0456">Lyase</keyword>
<keyword evidence="2 4" id="KW-0819">tRNA processing</keyword>
<dbReference type="SUPFAM" id="SSF55120">
    <property type="entry name" value="Pseudouridine synthase"/>
    <property type="match status" value="1"/>
</dbReference>
<name>A0AA34WHV4_CHLPE</name>
<dbReference type="HAMAP" id="MF_00171">
    <property type="entry name" value="TruA"/>
    <property type="match status" value="1"/>
</dbReference>
<comment type="similarity">
    <text evidence="1 4 7">Belongs to the tRNA pseudouridine synthase TruA family.</text>
</comment>
<evidence type="ECO:0000256" key="5">
    <source>
        <dbReference type="PIRSR" id="PIRSR001430-1"/>
    </source>
</evidence>
<evidence type="ECO:0000256" key="2">
    <source>
        <dbReference type="ARBA" id="ARBA00022694"/>
    </source>
</evidence>
<protein>
    <recommendedName>
        <fullName evidence="4">tRNA pseudouridine synthase A</fullName>
        <ecNumber evidence="4">5.4.99.12</ecNumber>
    </recommendedName>
    <alternativeName>
        <fullName evidence="4">tRNA pseudouridine(38-40) synthase</fullName>
    </alternativeName>
    <alternativeName>
        <fullName evidence="4">tRNA pseudouridylate synthase I</fullName>
    </alternativeName>
    <alternativeName>
        <fullName evidence="4">tRNA-uridine isomerase I</fullName>
    </alternativeName>
</protein>
<evidence type="ECO:0000256" key="3">
    <source>
        <dbReference type="ARBA" id="ARBA00023235"/>
    </source>
</evidence>
<sequence>MKKIVLLLAYQGTAYAGWQRQPQHLTIQEVLETLFMPILHSRVPMVASGRTDSGVHAYGQVVHFSLPDHPLTSDPCKLKKLLNARLPKDIVVRDIALTDASFHARYCAIAKEYHYTLSKNIKPLPWQRNFSYSPPHRIRADLMHQGAQYLIGTHDFASFANLGREYTSTIRTLYKVAIEETEHTLTLIFKGNGFLYKMVRNLVGALLDINKGAYPPEHILNMLKEKNRRKGPPSAPAHALSLHHVCYRSPYNFFCTPHCCISSQKDV</sequence>
<proteinExistence type="inferred from homology"/>
<dbReference type="Pfam" id="PF01416">
    <property type="entry name" value="PseudoU_synth_1"/>
    <property type="match status" value="2"/>
</dbReference>
<keyword evidence="3 4" id="KW-0413">Isomerase</keyword>
<dbReference type="Proteomes" id="UP000008305">
    <property type="component" value="Chromosome"/>
</dbReference>
<dbReference type="InterPro" id="IPR001406">
    <property type="entry name" value="PsdUridine_synth_TruA"/>
</dbReference>
<keyword evidence="10" id="KW-1185">Reference proteome</keyword>
<dbReference type="GO" id="GO:0160147">
    <property type="term" value="F:tRNA pseudouridine(38-40) synthase activity"/>
    <property type="evidence" value="ECO:0007669"/>
    <property type="project" value="UniProtKB-EC"/>
</dbReference>
<dbReference type="InterPro" id="IPR020103">
    <property type="entry name" value="PsdUridine_synth_cat_dom_sf"/>
</dbReference>
<dbReference type="GeneID" id="99718508"/>
<feature type="domain" description="Pseudouridine synthase I TruA alpha/beta" evidence="8">
    <location>
        <begin position="9"/>
        <end position="106"/>
    </location>
</feature>
<dbReference type="PANTHER" id="PTHR11142:SF0">
    <property type="entry name" value="TRNA PSEUDOURIDINE SYNTHASE-LIKE 1"/>
    <property type="match status" value="1"/>
</dbReference>
<dbReference type="AlphaFoldDB" id="A0AA34WHV4"/>
<gene>
    <name evidence="4 9" type="primary">truA</name>
    <name evidence="9" type="ordered locus">G5S_0478</name>
</gene>
<dbReference type="Gene3D" id="3.30.70.660">
    <property type="entry name" value="Pseudouridine synthase I, catalytic domain, C-terminal subdomain"/>
    <property type="match status" value="1"/>
</dbReference>
<feature type="active site" description="Nucleophile" evidence="4 5">
    <location>
        <position position="52"/>
    </location>
</feature>
<evidence type="ECO:0000256" key="6">
    <source>
        <dbReference type="PIRSR" id="PIRSR001430-2"/>
    </source>
</evidence>
<dbReference type="GO" id="GO:0016829">
    <property type="term" value="F:lyase activity"/>
    <property type="evidence" value="ECO:0007669"/>
    <property type="project" value="UniProtKB-KW"/>
</dbReference>
<dbReference type="InterPro" id="IPR020095">
    <property type="entry name" value="PsdUridine_synth_TruA_C"/>
</dbReference>
<feature type="domain" description="Pseudouridine synthase I TruA alpha/beta" evidence="8">
    <location>
        <begin position="147"/>
        <end position="247"/>
    </location>
</feature>
<dbReference type="FunFam" id="3.30.70.580:FF:000001">
    <property type="entry name" value="tRNA pseudouridine synthase A"/>
    <property type="match status" value="1"/>
</dbReference>
<dbReference type="RefSeq" id="WP_013712541.1">
    <property type="nucleotide sequence ID" value="NC_015408.1"/>
</dbReference>
<comment type="subunit">
    <text evidence="4">Homodimer.</text>
</comment>
<dbReference type="GO" id="GO:0031119">
    <property type="term" value="P:tRNA pseudouridine synthesis"/>
    <property type="evidence" value="ECO:0007669"/>
    <property type="project" value="UniProtKB-UniRule"/>
</dbReference>
<dbReference type="CDD" id="cd02570">
    <property type="entry name" value="PseudoU_synth_EcTruA"/>
    <property type="match status" value="1"/>
</dbReference>
<feature type="binding site" evidence="4 6">
    <location>
        <position position="113"/>
    </location>
    <ligand>
        <name>substrate</name>
    </ligand>
</feature>
<evidence type="ECO:0000256" key="7">
    <source>
        <dbReference type="RuleBase" id="RU003792"/>
    </source>
</evidence>
<dbReference type="EMBL" id="CP002608">
    <property type="protein sequence ID" value="AEB41463.1"/>
    <property type="molecule type" value="Genomic_DNA"/>
</dbReference>